<feature type="compositionally biased region" description="Basic and acidic residues" evidence="1">
    <location>
        <begin position="103"/>
        <end position="115"/>
    </location>
</feature>
<sequence>MAKRYYLYYKQIATGNFTVGKPAGYSNFLHNPDAKRMSFILPENSGKAQEMIGKFVQDFQRLNVNKFSISNTSIQNTSTTGPAPSPKPPVGSTDPPSPTKVITHSEKIEPKKEEDNNDNRILIAGGIFILAIVVYYWKFAPKKSKRRR</sequence>
<name>T0FQU0_9LEPT</name>
<gene>
    <name evidence="3" type="ORF">LEP1GSC059_1131</name>
</gene>
<dbReference type="RefSeq" id="WP_017213339.1">
    <property type="nucleotide sequence ID" value="NZ_AKWY02000020.1"/>
</dbReference>
<proteinExistence type="predicted"/>
<accession>T0FQU0</accession>
<keyword evidence="2" id="KW-0472">Membrane</keyword>
<evidence type="ECO:0000313" key="4">
    <source>
        <dbReference type="Proteomes" id="UP000015442"/>
    </source>
</evidence>
<feature type="region of interest" description="Disordered" evidence="1">
    <location>
        <begin position="72"/>
        <end position="115"/>
    </location>
</feature>
<dbReference type="Proteomes" id="UP000015442">
    <property type="component" value="Unassembled WGS sequence"/>
</dbReference>
<evidence type="ECO:0000313" key="3">
    <source>
        <dbReference type="EMBL" id="EQA71955.1"/>
    </source>
</evidence>
<protein>
    <submittedName>
        <fullName evidence="3">Uncharacterized protein</fullName>
    </submittedName>
</protein>
<evidence type="ECO:0000256" key="1">
    <source>
        <dbReference type="SAM" id="MobiDB-lite"/>
    </source>
</evidence>
<evidence type="ECO:0000256" key="2">
    <source>
        <dbReference type="SAM" id="Phobius"/>
    </source>
</evidence>
<dbReference type="AlphaFoldDB" id="T0FQU0"/>
<feature type="transmembrane region" description="Helical" evidence="2">
    <location>
        <begin position="121"/>
        <end position="139"/>
    </location>
</feature>
<dbReference type="EMBL" id="AKWY02000020">
    <property type="protein sequence ID" value="EQA71955.1"/>
    <property type="molecule type" value="Genomic_DNA"/>
</dbReference>
<dbReference type="GeneID" id="23202005"/>
<reference evidence="3 4" key="1">
    <citation type="submission" date="2013-05" db="EMBL/GenBank/DDBJ databases">
        <authorList>
            <person name="Harkins D.M."/>
            <person name="Durkin A.S."/>
            <person name="Brinkac L.M."/>
            <person name="Haft D.H."/>
            <person name="Selengut J.D."/>
            <person name="Sanka R."/>
            <person name="DePew J."/>
            <person name="Purushe J."/>
            <person name="Hartskeerl R.A."/>
            <person name="Ahmed A."/>
            <person name="van der Linden H."/>
            <person name="Goris M.G.A."/>
            <person name="Vinetz J.M."/>
            <person name="Sutton G.G."/>
            <person name="Nierman W.C."/>
            <person name="Fouts D.E."/>
        </authorList>
    </citation>
    <scope>NUCLEOTIDE SEQUENCE [LARGE SCALE GENOMIC DNA]</scope>
    <source>
        <strain evidence="3 4">CZ214</strain>
    </source>
</reference>
<comment type="caution">
    <text evidence="3">The sequence shown here is derived from an EMBL/GenBank/DDBJ whole genome shotgun (WGS) entry which is preliminary data.</text>
</comment>
<keyword evidence="2" id="KW-1133">Transmembrane helix</keyword>
<organism evidence="3 4">
    <name type="scientific">Leptospira noguchii serovar Panama str. CZ214</name>
    <dbReference type="NCBI Taxonomy" id="1001595"/>
    <lineage>
        <taxon>Bacteria</taxon>
        <taxon>Pseudomonadati</taxon>
        <taxon>Spirochaetota</taxon>
        <taxon>Spirochaetia</taxon>
        <taxon>Leptospirales</taxon>
        <taxon>Leptospiraceae</taxon>
        <taxon>Leptospira</taxon>
    </lineage>
</organism>
<keyword evidence="2" id="KW-0812">Transmembrane</keyword>